<evidence type="ECO:0000256" key="1">
    <source>
        <dbReference type="SAM" id="Coils"/>
    </source>
</evidence>
<protein>
    <recommendedName>
        <fullName evidence="4">DUF460 domain-containing protein</fullName>
    </recommendedName>
</protein>
<dbReference type="InterPro" id="IPR007408">
    <property type="entry name" value="DUF460"/>
</dbReference>
<dbReference type="PANTHER" id="PTHR40707">
    <property type="entry name" value="POSSIBLE NUCLEASE OF RNASE H FOLD, RUVC/YQGF FAMILY"/>
    <property type="match status" value="1"/>
</dbReference>
<evidence type="ECO:0008006" key="4">
    <source>
        <dbReference type="Google" id="ProtNLM"/>
    </source>
</evidence>
<evidence type="ECO:0000313" key="2">
    <source>
        <dbReference type="EMBL" id="GGP21918.1"/>
    </source>
</evidence>
<dbReference type="PANTHER" id="PTHR40707:SF1">
    <property type="entry name" value="DUF460 DOMAIN-CONTAINING PROTEIN"/>
    <property type="match status" value="1"/>
</dbReference>
<dbReference type="EMBL" id="BMNL01000003">
    <property type="protein sequence ID" value="GGP21918.1"/>
    <property type="molecule type" value="Genomic_DNA"/>
</dbReference>
<feature type="coiled-coil region" evidence="1">
    <location>
        <begin position="428"/>
        <end position="494"/>
    </location>
</feature>
<sequence length="622" mass="69678">MAGSLVMGIDISGGEFAYVVASDNGVVESGATDEWGLYRLIRKYKIRKLAIDNIRELLEAAPHLIKKMAGLPFDISIIQVTRLSDGSEKSMEHLAKEYLGINVVKLSPLQTAEATARLSIMGVGTPIKLYEDETRIIIKAKISTTPGGQSRNRYERNVSLRIKSLAEMVKESLNKGGMDYDLFYRESEGIRSAVFVVYAEKSAVRRLVKPYKGLDVEIRIESALLDSFRFEGASVPSHDRKLIVGVDPGIVAGVAIMDLRGNILRLYSGRSLSRSALLRMVYRYGSPVIIATDVSKPSDYVRKLAAMVNSMLFAPENDLSIDEKTTIAMNLSRQQGVKVATTHQRDALAAAYKAFMNVKPKLDKVEEEVRERAVGLSVDHVKELVIKGMPISQAINEAIKKEQASNNVKVIVIKDKQNDEEEDNSTYIIALEREVERLRRENNELKNELERTIIRSPSGDSTLRTRISYLEQDLMKEINKNMELRNKLKQLEEYLAGIVSGDVGIAVKAEDEEALINLSKRGYYPITTFHSLSMMNIHKLLDLGANTVIIDEETTPGGLRAFFKLGINPIPLKDVIVWDAGDVKLISKNSVMNSLNNLRDLETEVDPAYVEDIIREYRRNRL</sequence>
<dbReference type="Pfam" id="PF04312">
    <property type="entry name" value="DUF460"/>
    <property type="match status" value="1"/>
</dbReference>
<name>A0A830GX45_9CREN</name>
<dbReference type="RefSeq" id="WP_188596830.1">
    <property type="nucleotide sequence ID" value="NZ_BMNL01000003.1"/>
</dbReference>
<reference evidence="2" key="2">
    <citation type="submission" date="2020-09" db="EMBL/GenBank/DDBJ databases">
        <authorList>
            <person name="Sun Q."/>
            <person name="Ohkuma M."/>
        </authorList>
    </citation>
    <scope>NUCLEOTIDE SEQUENCE</scope>
    <source>
        <strain evidence="2">JCM 10088</strain>
    </source>
</reference>
<dbReference type="AlphaFoldDB" id="A0A830GX45"/>
<evidence type="ECO:0000313" key="3">
    <source>
        <dbReference type="Proteomes" id="UP000610960"/>
    </source>
</evidence>
<reference evidence="2" key="1">
    <citation type="journal article" date="2014" name="Int. J. Syst. Evol. Microbiol.">
        <title>Complete genome sequence of Corynebacterium casei LMG S-19264T (=DSM 44701T), isolated from a smear-ripened cheese.</title>
        <authorList>
            <consortium name="US DOE Joint Genome Institute (JGI-PGF)"/>
            <person name="Walter F."/>
            <person name="Albersmeier A."/>
            <person name="Kalinowski J."/>
            <person name="Ruckert C."/>
        </authorList>
    </citation>
    <scope>NUCLEOTIDE SEQUENCE</scope>
    <source>
        <strain evidence="2">JCM 10088</strain>
    </source>
</reference>
<proteinExistence type="predicted"/>
<dbReference type="OrthoDB" id="15228at2157"/>
<keyword evidence="3" id="KW-1185">Reference proteome</keyword>
<gene>
    <name evidence="2" type="ORF">GCM10007981_15680</name>
</gene>
<accession>A0A830GX45</accession>
<keyword evidence="1" id="KW-0175">Coiled coil</keyword>
<comment type="caution">
    <text evidence="2">The sequence shown here is derived from an EMBL/GenBank/DDBJ whole genome shotgun (WGS) entry which is preliminary data.</text>
</comment>
<dbReference type="Proteomes" id="UP000610960">
    <property type="component" value="Unassembled WGS sequence"/>
</dbReference>
<organism evidence="2 3">
    <name type="scientific">Thermocladium modestius</name>
    <dbReference type="NCBI Taxonomy" id="62609"/>
    <lineage>
        <taxon>Archaea</taxon>
        <taxon>Thermoproteota</taxon>
        <taxon>Thermoprotei</taxon>
        <taxon>Thermoproteales</taxon>
        <taxon>Thermoproteaceae</taxon>
        <taxon>Thermocladium</taxon>
    </lineage>
</organism>